<feature type="domain" description="C2H2-type" evidence="6">
    <location>
        <begin position="215"/>
        <end position="242"/>
    </location>
</feature>
<dbReference type="Gene3D" id="3.30.160.60">
    <property type="entry name" value="Classic Zinc Finger"/>
    <property type="match status" value="2"/>
</dbReference>
<dbReference type="PROSITE" id="PS00028">
    <property type="entry name" value="ZINC_FINGER_C2H2_1"/>
    <property type="match status" value="5"/>
</dbReference>
<dbReference type="GO" id="GO:0008270">
    <property type="term" value="F:zinc ion binding"/>
    <property type="evidence" value="ECO:0007669"/>
    <property type="project" value="UniProtKB-KW"/>
</dbReference>
<keyword evidence="3 5" id="KW-0863">Zinc-finger</keyword>
<feature type="domain" description="C2H2-type" evidence="6">
    <location>
        <begin position="158"/>
        <end position="186"/>
    </location>
</feature>
<feature type="domain" description="C2H2-type" evidence="6">
    <location>
        <begin position="92"/>
        <end position="120"/>
    </location>
</feature>
<feature type="domain" description="C2H2-type" evidence="6">
    <location>
        <begin position="128"/>
        <end position="159"/>
    </location>
</feature>
<dbReference type="InterPro" id="IPR036236">
    <property type="entry name" value="Znf_C2H2_sf"/>
</dbReference>
<dbReference type="AlphaFoldDB" id="A0A9P1ICP5"/>
<evidence type="ECO:0000259" key="6">
    <source>
        <dbReference type="PROSITE" id="PS50157"/>
    </source>
</evidence>
<comment type="caution">
    <text evidence="7">The sequence shown here is derived from an EMBL/GenBank/DDBJ whole genome shotgun (WGS) entry which is preliminary data.</text>
</comment>
<keyword evidence="8" id="KW-1185">Reference proteome</keyword>
<evidence type="ECO:0000256" key="5">
    <source>
        <dbReference type="PROSITE-ProRule" id="PRU00042"/>
    </source>
</evidence>
<keyword evidence="4" id="KW-0862">Zinc</keyword>
<dbReference type="Pfam" id="PF00096">
    <property type="entry name" value="zf-C2H2"/>
    <property type="match status" value="2"/>
</dbReference>
<dbReference type="PROSITE" id="PS50157">
    <property type="entry name" value="ZINC_FINGER_C2H2_2"/>
    <property type="match status" value="4"/>
</dbReference>
<evidence type="ECO:0000256" key="4">
    <source>
        <dbReference type="ARBA" id="ARBA00022833"/>
    </source>
</evidence>
<dbReference type="EMBL" id="CANHGI010000002">
    <property type="protein sequence ID" value="CAI5441726.1"/>
    <property type="molecule type" value="Genomic_DNA"/>
</dbReference>
<evidence type="ECO:0000313" key="7">
    <source>
        <dbReference type="EMBL" id="CAI5441726.1"/>
    </source>
</evidence>
<dbReference type="InterPro" id="IPR013087">
    <property type="entry name" value="Znf_C2H2_type"/>
</dbReference>
<keyword evidence="2" id="KW-0677">Repeat</keyword>
<evidence type="ECO:0000256" key="1">
    <source>
        <dbReference type="ARBA" id="ARBA00022723"/>
    </source>
</evidence>
<evidence type="ECO:0000256" key="2">
    <source>
        <dbReference type="ARBA" id="ARBA00022737"/>
    </source>
</evidence>
<proteinExistence type="predicted"/>
<dbReference type="OrthoDB" id="8114442at2759"/>
<keyword evidence="1" id="KW-0479">Metal-binding</keyword>
<reference evidence="7" key="1">
    <citation type="submission" date="2022-11" db="EMBL/GenBank/DDBJ databases">
        <authorList>
            <person name="Kikuchi T."/>
        </authorList>
    </citation>
    <scope>NUCLEOTIDE SEQUENCE</scope>
    <source>
        <strain evidence="7">PS1010</strain>
    </source>
</reference>
<evidence type="ECO:0000256" key="3">
    <source>
        <dbReference type="ARBA" id="ARBA00022771"/>
    </source>
</evidence>
<dbReference type="SUPFAM" id="SSF57667">
    <property type="entry name" value="beta-beta-alpha zinc fingers"/>
    <property type="match status" value="2"/>
</dbReference>
<organism evidence="7 8">
    <name type="scientific">Caenorhabditis angaria</name>
    <dbReference type="NCBI Taxonomy" id="860376"/>
    <lineage>
        <taxon>Eukaryota</taxon>
        <taxon>Metazoa</taxon>
        <taxon>Ecdysozoa</taxon>
        <taxon>Nematoda</taxon>
        <taxon>Chromadorea</taxon>
        <taxon>Rhabditida</taxon>
        <taxon>Rhabditina</taxon>
        <taxon>Rhabditomorpha</taxon>
        <taxon>Rhabditoidea</taxon>
        <taxon>Rhabditidae</taxon>
        <taxon>Peloderinae</taxon>
        <taxon>Caenorhabditis</taxon>
    </lineage>
</organism>
<accession>A0A9P1ICP5</accession>
<name>A0A9P1ICP5_9PELO</name>
<protein>
    <recommendedName>
        <fullName evidence="6">C2H2-type domain-containing protein</fullName>
    </recommendedName>
</protein>
<dbReference type="PANTHER" id="PTHR24379:SF121">
    <property type="entry name" value="C2H2-TYPE DOMAIN-CONTAINING PROTEIN"/>
    <property type="match status" value="1"/>
</dbReference>
<dbReference type="PANTHER" id="PTHR24379">
    <property type="entry name" value="KRAB AND ZINC FINGER DOMAIN-CONTAINING"/>
    <property type="match status" value="1"/>
</dbReference>
<sequence>MCRYHLLSRIGTHLSLPVFLSETFDSFGNSTTPIVSKSQTSIKNDPTFLHDFNASASNVLEPMQIVHDDSVVRPRRNRKDRQKFSRWRHKEYQCDECERMFTLKHNLQNHVIQYHMGCRKLQKPCSSSKCDVCGKIYSTPSVLAEHLLDSHNIHIKKEECSQCDEKFLTCSALQRHIKSEHASKSKTCTFEGCDNKFKFMKDLNEHIKSCHKQEFFCTICHLSFTRLSSKKKHEQAHMGPRLKRERRRENFIKEITKVEIKMEDDEVPVAPRRKFRPELEAVPIIRKTTKKISKDEILAKIK</sequence>
<gene>
    <name evidence="7" type="ORF">CAMP_LOCUS4363</name>
</gene>
<evidence type="ECO:0000313" key="8">
    <source>
        <dbReference type="Proteomes" id="UP001152747"/>
    </source>
</evidence>
<dbReference type="Proteomes" id="UP001152747">
    <property type="component" value="Unassembled WGS sequence"/>
</dbReference>
<dbReference type="SMART" id="SM00355">
    <property type="entry name" value="ZnF_C2H2"/>
    <property type="match status" value="5"/>
</dbReference>